<reference evidence="1 2" key="1">
    <citation type="submission" date="2024-01" db="EMBL/GenBank/DDBJ databases">
        <title>The complete chloroplast genome sequence of Lithospermum erythrorhizon: insights into the phylogenetic relationship among Boraginaceae species and the maternal lineages of purple gromwells.</title>
        <authorList>
            <person name="Okada T."/>
            <person name="Watanabe K."/>
        </authorList>
    </citation>
    <scope>NUCLEOTIDE SEQUENCE [LARGE SCALE GENOMIC DNA]</scope>
</reference>
<name>A0AAV3QZ61_LITER</name>
<evidence type="ECO:0000313" key="2">
    <source>
        <dbReference type="Proteomes" id="UP001454036"/>
    </source>
</evidence>
<sequence length="68" mass="7835">MNVENEVDDPSSLRLLEDVVCMSKKLEEHEMTDIGIHDLLARAIPIEFTSRVKRDGVGCYKEIFSFYT</sequence>
<dbReference type="Proteomes" id="UP001454036">
    <property type="component" value="Unassembled WGS sequence"/>
</dbReference>
<protein>
    <submittedName>
        <fullName evidence="1">Uncharacterized protein</fullName>
    </submittedName>
</protein>
<evidence type="ECO:0000313" key="1">
    <source>
        <dbReference type="EMBL" id="GAA0169334.1"/>
    </source>
</evidence>
<keyword evidence="2" id="KW-1185">Reference proteome</keyword>
<dbReference type="EMBL" id="BAABME010006805">
    <property type="protein sequence ID" value="GAA0169334.1"/>
    <property type="molecule type" value="Genomic_DNA"/>
</dbReference>
<gene>
    <name evidence="1" type="ORF">LIER_23848</name>
</gene>
<accession>A0AAV3QZ61</accession>
<proteinExistence type="predicted"/>
<dbReference type="AlphaFoldDB" id="A0AAV3QZ61"/>
<comment type="caution">
    <text evidence="1">The sequence shown here is derived from an EMBL/GenBank/DDBJ whole genome shotgun (WGS) entry which is preliminary data.</text>
</comment>
<organism evidence="1 2">
    <name type="scientific">Lithospermum erythrorhizon</name>
    <name type="common">Purple gromwell</name>
    <name type="synonym">Lithospermum officinale var. erythrorhizon</name>
    <dbReference type="NCBI Taxonomy" id="34254"/>
    <lineage>
        <taxon>Eukaryota</taxon>
        <taxon>Viridiplantae</taxon>
        <taxon>Streptophyta</taxon>
        <taxon>Embryophyta</taxon>
        <taxon>Tracheophyta</taxon>
        <taxon>Spermatophyta</taxon>
        <taxon>Magnoliopsida</taxon>
        <taxon>eudicotyledons</taxon>
        <taxon>Gunneridae</taxon>
        <taxon>Pentapetalae</taxon>
        <taxon>asterids</taxon>
        <taxon>lamiids</taxon>
        <taxon>Boraginales</taxon>
        <taxon>Boraginaceae</taxon>
        <taxon>Boraginoideae</taxon>
        <taxon>Lithospermeae</taxon>
        <taxon>Lithospermum</taxon>
    </lineage>
</organism>